<protein>
    <submittedName>
        <fullName evidence="1">Uncharacterized protein</fullName>
    </submittedName>
</protein>
<gene>
    <name evidence="1" type="ORF">DRW42_09350</name>
</gene>
<accession>A0A366L5Z7</accession>
<evidence type="ECO:0000313" key="1">
    <source>
        <dbReference type="EMBL" id="RBQ08893.1"/>
    </source>
</evidence>
<comment type="caution">
    <text evidence="1">The sequence shown here is derived from an EMBL/GenBank/DDBJ whole genome shotgun (WGS) entry which is preliminary data.</text>
</comment>
<organism evidence="1 2">
    <name type="scientific">Pedobacter miscanthi</name>
    <dbReference type="NCBI Taxonomy" id="2259170"/>
    <lineage>
        <taxon>Bacteria</taxon>
        <taxon>Pseudomonadati</taxon>
        <taxon>Bacteroidota</taxon>
        <taxon>Sphingobacteriia</taxon>
        <taxon>Sphingobacteriales</taxon>
        <taxon>Sphingobacteriaceae</taxon>
        <taxon>Pedobacter</taxon>
    </lineage>
</organism>
<proteinExistence type="predicted"/>
<dbReference type="Proteomes" id="UP000252081">
    <property type="component" value="Unassembled WGS sequence"/>
</dbReference>
<name>A0A366L5Z7_9SPHI</name>
<dbReference type="AlphaFoldDB" id="A0A366L5Z7"/>
<evidence type="ECO:0000313" key="2">
    <source>
        <dbReference type="Proteomes" id="UP000252081"/>
    </source>
</evidence>
<keyword evidence="2" id="KW-1185">Reference proteome</keyword>
<dbReference type="EMBL" id="QNQU01000006">
    <property type="protein sequence ID" value="RBQ08893.1"/>
    <property type="molecule type" value="Genomic_DNA"/>
</dbReference>
<reference evidence="1 2" key="1">
    <citation type="submission" date="2018-07" db="EMBL/GenBank/DDBJ databases">
        <title>A draft genome of a endophytic bacteria, a new species of Pedobacter.</title>
        <authorList>
            <person name="Zhang Z.D."/>
            <person name="Chen Z.J."/>
        </authorList>
    </citation>
    <scope>NUCLEOTIDE SEQUENCE [LARGE SCALE GENOMIC DNA]</scope>
    <source>
        <strain evidence="1 2">RS10</strain>
    </source>
</reference>
<sequence length="73" mass="8576">MRDDGISPKVRGPKSEVWVIRVMEKVRWIIEYGTLFCANQRYPREQIINKKFRHCEAQPAPILRGSNLNAHAR</sequence>